<dbReference type="SMART" id="SM01017">
    <property type="entry name" value="Arrestin_C"/>
    <property type="match status" value="1"/>
</dbReference>
<comment type="similarity">
    <text evidence="1">Belongs to the arrestin family.</text>
</comment>
<dbReference type="Gene3D" id="2.60.40.640">
    <property type="match status" value="1"/>
</dbReference>
<dbReference type="EMBL" id="BTSX01000006">
    <property type="protein sequence ID" value="GMT04537.1"/>
    <property type="molecule type" value="Genomic_DNA"/>
</dbReference>
<sequence length="521" mass="57757">SSSLSSMNRVGIEPIVPLDPPMATDNEVNRIGTRVFKKTSSDGMITTYLGKRDFIDRGDRVDLIDGMVLVDESFVKEKRKIICHLLAAFRYGREDLDVLGLTFRKDLISQQTQVFPPENSLPKRPLTRLQERLQRKLGKNAFPFWFEIPPKSASSVTLQPAPGDTGKPCGVDYELKTIVAGSDGDISKPKKHNTVRLAIRKLTYAPWEARPQPMVDVSREFRMSSGLLHMEVSLDKEMYYHGESISVNVHLQNNSNKTVKKLKISVVQVADICLFTTASYNCEIARAESCSSEGFPVAPGGTLSKVYSMCPLLSRNKDKRGLALDGQLKHEDTNLASSTIRDANTEKESLGIVVQYKVKVRASLSGPLGGDLVAELPFTLTHSKPPETPERRPSVQLFGSYRPSQISKDFLGKTQKELMESVKKYSLVKPEEIDLIQWSEMDEADEDDDLIFEDFARYRLKGSDSQDQPESSNFRTPQSGSPSTSVPFPIPSRMQTAGPSISSSAPSTPGSSHNTPVPSIL</sequence>
<dbReference type="PRINTS" id="PR00309">
    <property type="entry name" value="ARRESTIN"/>
</dbReference>
<dbReference type="Proteomes" id="UP001432027">
    <property type="component" value="Unassembled WGS sequence"/>
</dbReference>
<dbReference type="GO" id="GO:0002031">
    <property type="term" value="P:G protein-coupled receptor internalization"/>
    <property type="evidence" value="ECO:0007669"/>
    <property type="project" value="TreeGrafter"/>
</dbReference>
<dbReference type="InterPro" id="IPR014756">
    <property type="entry name" value="Ig_E-set"/>
</dbReference>
<gene>
    <name evidence="5" type="ORF">PENTCL1PPCAC_26711</name>
</gene>
<reference evidence="5" key="1">
    <citation type="submission" date="2023-10" db="EMBL/GenBank/DDBJ databases">
        <title>Genome assembly of Pristionchus species.</title>
        <authorList>
            <person name="Yoshida K."/>
            <person name="Sommer R.J."/>
        </authorList>
    </citation>
    <scope>NUCLEOTIDE SEQUENCE</scope>
    <source>
        <strain evidence="5">RS0144</strain>
    </source>
</reference>
<keyword evidence="2" id="KW-0716">Sensory transduction</keyword>
<dbReference type="GO" id="GO:0016060">
    <property type="term" value="P:negative regulation of phospholipase C-activating phototransduction signaling pathway"/>
    <property type="evidence" value="ECO:0007669"/>
    <property type="project" value="UniProtKB-ARBA"/>
</dbReference>
<dbReference type="GO" id="GO:0001664">
    <property type="term" value="F:G protein-coupled receptor binding"/>
    <property type="evidence" value="ECO:0007669"/>
    <property type="project" value="TreeGrafter"/>
</dbReference>
<evidence type="ECO:0000256" key="2">
    <source>
        <dbReference type="ARBA" id="ARBA00022606"/>
    </source>
</evidence>
<dbReference type="GO" id="GO:0007165">
    <property type="term" value="P:signal transduction"/>
    <property type="evidence" value="ECO:0007669"/>
    <property type="project" value="InterPro"/>
</dbReference>
<feature type="compositionally biased region" description="Low complexity" evidence="3">
    <location>
        <begin position="496"/>
        <end position="512"/>
    </location>
</feature>
<dbReference type="GO" id="GO:0007608">
    <property type="term" value="P:sensory perception of smell"/>
    <property type="evidence" value="ECO:0007669"/>
    <property type="project" value="UniProtKB-ARBA"/>
</dbReference>
<dbReference type="InterPro" id="IPR014753">
    <property type="entry name" value="Arrestin_N"/>
</dbReference>
<evidence type="ECO:0000259" key="4">
    <source>
        <dbReference type="SMART" id="SM01017"/>
    </source>
</evidence>
<feature type="non-terminal residue" evidence="5">
    <location>
        <position position="1"/>
    </location>
</feature>
<feature type="region of interest" description="Disordered" evidence="3">
    <location>
        <begin position="462"/>
        <end position="521"/>
    </location>
</feature>
<feature type="domain" description="Arrestin C-terminal-like" evidence="4">
    <location>
        <begin position="224"/>
        <end position="385"/>
    </location>
</feature>
<evidence type="ECO:0000256" key="1">
    <source>
        <dbReference type="ARBA" id="ARBA00005298"/>
    </source>
</evidence>
<dbReference type="FunFam" id="2.60.40.640:FF:000036">
    <property type="entry name" value="beta-arrestin-2 isoform X2"/>
    <property type="match status" value="1"/>
</dbReference>
<comment type="caution">
    <text evidence="5">The sequence shown here is derived from an EMBL/GenBank/DDBJ whole genome shotgun (WGS) entry which is preliminary data.</text>
</comment>
<dbReference type="PROSITE" id="PS00295">
    <property type="entry name" value="ARRESTINS"/>
    <property type="match status" value="1"/>
</dbReference>
<dbReference type="Gene3D" id="2.60.40.840">
    <property type="match status" value="1"/>
</dbReference>
<proteinExistence type="inferred from homology"/>
<dbReference type="InterPro" id="IPR014752">
    <property type="entry name" value="Arrestin-like_C"/>
</dbReference>
<organism evidence="5 6">
    <name type="scientific">Pristionchus entomophagus</name>
    <dbReference type="NCBI Taxonomy" id="358040"/>
    <lineage>
        <taxon>Eukaryota</taxon>
        <taxon>Metazoa</taxon>
        <taxon>Ecdysozoa</taxon>
        <taxon>Nematoda</taxon>
        <taxon>Chromadorea</taxon>
        <taxon>Rhabditida</taxon>
        <taxon>Rhabditina</taxon>
        <taxon>Diplogasteromorpha</taxon>
        <taxon>Diplogasteroidea</taxon>
        <taxon>Neodiplogasteridae</taxon>
        <taxon>Pristionchus</taxon>
    </lineage>
</organism>
<feature type="compositionally biased region" description="Polar residues" evidence="3">
    <location>
        <begin position="465"/>
        <end position="486"/>
    </location>
</feature>
<dbReference type="AlphaFoldDB" id="A0AAV5UCG6"/>
<dbReference type="PANTHER" id="PTHR11792">
    <property type="entry name" value="ARRESTIN"/>
    <property type="match status" value="1"/>
</dbReference>
<dbReference type="FunFam" id="2.60.40.840:FF:000002">
    <property type="entry name" value="Arrestin 3"/>
    <property type="match status" value="1"/>
</dbReference>
<evidence type="ECO:0000256" key="3">
    <source>
        <dbReference type="SAM" id="MobiDB-lite"/>
    </source>
</evidence>
<dbReference type="Pfam" id="PF02752">
    <property type="entry name" value="Arrestin_C"/>
    <property type="match status" value="1"/>
</dbReference>
<protein>
    <recommendedName>
        <fullName evidence="4">Arrestin C-terminal-like domain-containing protein</fullName>
    </recommendedName>
</protein>
<dbReference type="InterPro" id="IPR017864">
    <property type="entry name" value="Arrestin_CS"/>
</dbReference>
<evidence type="ECO:0000313" key="6">
    <source>
        <dbReference type="Proteomes" id="UP001432027"/>
    </source>
</evidence>
<dbReference type="Pfam" id="PF00339">
    <property type="entry name" value="Arrestin_N"/>
    <property type="match status" value="1"/>
</dbReference>
<accession>A0AAV5UCG6</accession>
<dbReference type="PANTHER" id="PTHR11792:SF17">
    <property type="entry name" value="KURTZ ARRESTIN"/>
    <property type="match status" value="1"/>
</dbReference>
<evidence type="ECO:0000313" key="5">
    <source>
        <dbReference type="EMBL" id="GMT04537.1"/>
    </source>
</evidence>
<dbReference type="InterPro" id="IPR011021">
    <property type="entry name" value="Arrestin-like_N"/>
</dbReference>
<dbReference type="SUPFAM" id="SSF81296">
    <property type="entry name" value="E set domains"/>
    <property type="match status" value="2"/>
</dbReference>
<dbReference type="GO" id="GO:0005737">
    <property type="term" value="C:cytoplasm"/>
    <property type="evidence" value="ECO:0007669"/>
    <property type="project" value="TreeGrafter"/>
</dbReference>
<name>A0AAV5UCG6_9BILA</name>
<dbReference type="GO" id="GO:0045494">
    <property type="term" value="P:photoreceptor cell maintenance"/>
    <property type="evidence" value="ECO:0007669"/>
    <property type="project" value="UniProtKB-ARBA"/>
</dbReference>
<dbReference type="InterPro" id="IPR011022">
    <property type="entry name" value="Arrestin_C-like"/>
</dbReference>
<keyword evidence="6" id="KW-1185">Reference proteome</keyword>
<dbReference type="InterPro" id="IPR000698">
    <property type="entry name" value="Arrestin"/>
</dbReference>